<dbReference type="InterPro" id="IPR043967">
    <property type="entry name" value="CBP30"/>
</dbReference>
<evidence type="ECO:0000313" key="2">
    <source>
        <dbReference type="EMBL" id="KPI90068.1"/>
    </source>
</evidence>
<proteinExistence type="predicted"/>
<keyword evidence="3" id="KW-1185">Reference proteome</keyword>
<dbReference type="OrthoDB" id="264600at2759"/>
<name>A0A0N1IMD4_LEPSE</name>
<organism evidence="2 3">
    <name type="scientific">Leptomonas seymouri</name>
    <dbReference type="NCBI Taxonomy" id="5684"/>
    <lineage>
        <taxon>Eukaryota</taxon>
        <taxon>Discoba</taxon>
        <taxon>Euglenozoa</taxon>
        <taxon>Kinetoplastea</taxon>
        <taxon>Metakinetoplastina</taxon>
        <taxon>Trypanosomatida</taxon>
        <taxon>Trypanosomatidae</taxon>
        <taxon>Leishmaniinae</taxon>
        <taxon>Leptomonas</taxon>
    </lineage>
</organism>
<dbReference type="OMA" id="ESMSVWR"/>
<feature type="region of interest" description="Disordered" evidence="1">
    <location>
        <begin position="126"/>
        <end position="164"/>
    </location>
</feature>
<dbReference type="VEuPathDB" id="TriTrypDB:Lsey_0011_0250"/>
<dbReference type="Pfam" id="PF19041">
    <property type="entry name" value="CBP30"/>
    <property type="match status" value="1"/>
</dbReference>
<protein>
    <submittedName>
        <fullName evidence="2">Nuclear cap binding complex subunit CBP30 putative (CBP30)</fullName>
    </submittedName>
</protein>
<evidence type="ECO:0000256" key="1">
    <source>
        <dbReference type="SAM" id="MobiDB-lite"/>
    </source>
</evidence>
<feature type="region of interest" description="Disordered" evidence="1">
    <location>
        <begin position="255"/>
        <end position="292"/>
    </location>
</feature>
<dbReference type="GO" id="GO:0005846">
    <property type="term" value="C:nuclear cap binding complex"/>
    <property type="evidence" value="ECO:0007669"/>
    <property type="project" value="InterPro"/>
</dbReference>
<accession>A0A0N1IMD4</accession>
<dbReference type="AlphaFoldDB" id="A0A0N1IMD4"/>
<sequence length="336" mass="35909">MSSGNLDSTRGAGFVHLNTPASIHYTTGQTLSISALRQRKSRVECVVLPESMTVWRRAFQRYMKEEGYGSYAADVEDERTGNGVILPPLASQRSGPERRRAQDRLSAGDAFFCAAATCDEAKTAEKRSPAAAGTTPSSSNADVTAQASAAEASSGSANASSSTSNSLLTRGITIVSHHKVAGRQQFVYPDHDGVLSAGVVPQVIMTDEEKAEEEAAKVFYISALDMTEEELAALEELQALWKSRARSHSFLGAQHRNAVKGSTDPSAPEAENALPGRYPQAGPDGRPLKSHRVDGAREAAEGPFVAEAETVVDDASRLDREVADALRMADELLRFA</sequence>
<feature type="compositionally biased region" description="Low complexity" evidence="1">
    <location>
        <begin position="129"/>
        <end position="164"/>
    </location>
</feature>
<evidence type="ECO:0000313" key="3">
    <source>
        <dbReference type="Proteomes" id="UP000038009"/>
    </source>
</evidence>
<reference evidence="2 3" key="1">
    <citation type="journal article" date="2015" name="PLoS Pathog.">
        <title>Leptomonas seymouri: Adaptations to the Dixenous Life Cycle Analyzed by Genome Sequencing, Transcriptome Profiling and Co-infection with Leishmania donovani.</title>
        <authorList>
            <person name="Kraeva N."/>
            <person name="Butenko A."/>
            <person name="Hlavacova J."/>
            <person name="Kostygov A."/>
            <person name="Myskova J."/>
            <person name="Grybchuk D."/>
            <person name="Lestinova T."/>
            <person name="Votypka J."/>
            <person name="Volf P."/>
            <person name="Opperdoes F."/>
            <person name="Flegontov P."/>
            <person name="Lukes J."/>
            <person name="Yurchenko V."/>
        </authorList>
    </citation>
    <scope>NUCLEOTIDE SEQUENCE [LARGE SCALE GENOMIC DNA]</scope>
    <source>
        <strain evidence="2 3">ATCC 30220</strain>
    </source>
</reference>
<dbReference type="Proteomes" id="UP000038009">
    <property type="component" value="Unassembled WGS sequence"/>
</dbReference>
<feature type="region of interest" description="Disordered" evidence="1">
    <location>
        <begin position="79"/>
        <end position="102"/>
    </location>
</feature>
<gene>
    <name evidence="2" type="ORF">ABL78_0821</name>
</gene>
<comment type="caution">
    <text evidence="2">The sequence shown here is derived from an EMBL/GenBank/DDBJ whole genome shotgun (WGS) entry which is preliminary data.</text>
</comment>
<dbReference type="EMBL" id="LJSK01000011">
    <property type="protein sequence ID" value="KPI90068.1"/>
    <property type="molecule type" value="Genomic_DNA"/>
</dbReference>